<dbReference type="SUPFAM" id="SSF109604">
    <property type="entry name" value="HD-domain/PDEase-like"/>
    <property type="match status" value="1"/>
</dbReference>
<sequence length="192" mass="22369">MDQKILPLALNQSVFSECIQHLEKILSKYKTLINKDYQGYINHCIRMAGCCLMLSQKQDPESIHKIAIAAAFHDIGIWTANTLDYLPPSIEALNQYLAAHQLIHFQEELSLMITEHHKLSSTHYPKYPLVECFRQADYADFSLGIIRFGIPLNAYKQLKSTYPTAGFHKTLFYLGMKRFFRQPWNPLPMFKW</sequence>
<dbReference type="PATRIC" id="fig|1217715.3.peg.1078"/>
<dbReference type="AlphaFoldDB" id="N8P0E8"/>
<reference evidence="2 3" key="1">
    <citation type="submission" date="2013-02" db="EMBL/GenBank/DDBJ databases">
        <title>The Genome Sequence of Acinetobacter sp. ANC 3994.</title>
        <authorList>
            <consortium name="The Broad Institute Genome Sequencing Platform"/>
            <consortium name="The Broad Institute Genome Sequencing Center for Infectious Disease"/>
            <person name="Cerqueira G."/>
            <person name="Feldgarden M."/>
            <person name="Courvalin P."/>
            <person name="Perichon B."/>
            <person name="Grillot-Courvalin C."/>
            <person name="Clermont D."/>
            <person name="Rocha E."/>
            <person name="Yoon E.-J."/>
            <person name="Nemec A."/>
            <person name="Walker B."/>
            <person name="Young S.K."/>
            <person name="Zeng Q."/>
            <person name="Gargeya S."/>
            <person name="Fitzgerald M."/>
            <person name="Haas B."/>
            <person name="Abouelleil A."/>
            <person name="Alvarado L."/>
            <person name="Arachchi H.M."/>
            <person name="Berlin A.M."/>
            <person name="Chapman S.B."/>
            <person name="Dewar J."/>
            <person name="Goldberg J."/>
            <person name="Griggs A."/>
            <person name="Gujja S."/>
            <person name="Hansen M."/>
            <person name="Howarth C."/>
            <person name="Imamovic A."/>
            <person name="Larimer J."/>
            <person name="McCowan C."/>
            <person name="Murphy C."/>
            <person name="Neiman D."/>
            <person name="Pearson M."/>
            <person name="Priest M."/>
            <person name="Roberts A."/>
            <person name="Saif S."/>
            <person name="Shea T."/>
            <person name="Sisk P."/>
            <person name="Sykes S."/>
            <person name="Wortman J."/>
            <person name="Nusbaum C."/>
            <person name="Birren B."/>
        </authorList>
    </citation>
    <scope>NUCLEOTIDE SEQUENCE [LARGE SCALE GENOMIC DNA]</scope>
    <source>
        <strain evidence="2 3">ANC 3994</strain>
    </source>
</reference>
<dbReference type="OrthoDB" id="459260at2"/>
<name>N8P0E8_9GAMM</name>
<feature type="domain" description="HD" evidence="1">
    <location>
        <begin position="40"/>
        <end position="138"/>
    </location>
</feature>
<gene>
    <name evidence="2" type="ORF">F994_01118</name>
</gene>
<dbReference type="eggNOG" id="COG1418">
    <property type="taxonomic scope" value="Bacteria"/>
</dbReference>
<dbReference type="InterPro" id="IPR006674">
    <property type="entry name" value="HD_domain"/>
</dbReference>
<evidence type="ECO:0000313" key="2">
    <source>
        <dbReference type="EMBL" id="ENU20066.1"/>
    </source>
</evidence>
<comment type="caution">
    <text evidence="2">The sequence shown here is derived from an EMBL/GenBank/DDBJ whole genome shotgun (WGS) entry which is preliminary data.</text>
</comment>
<dbReference type="HOGENOM" id="CLU_101194_0_0_6"/>
<dbReference type="Pfam" id="PF01966">
    <property type="entry name" value="HD"/>
    <property type="match status" value="1"/>
</dbReference>
<evidence type="ECO:0000259" key="1">
    <source>
        <dbReference type="Pfam" id="PF01966"/>
    </source>
</evidence>
<dbReference type="Gene3D" id="1.10.3210.10">
    <property type="entry name" value="Hypothetical protein af1432"/>
    <property type="match status" value="1"/>
</dbReference>
<accession>N8P0E8</accession>
<dbReference type="EMBL" id="APOH01000011">
    <property type="protein sequence ID" value="ENU20066.1"/>
    <property type="molecule type" value="Genomic_DNA"/>
</dbReference>
<organism evidence="2 3">
    <name type="scientific">Acinetobacter bohemicus ANC 3994</name>
    <dbReference type="NCBI Taxonomy" id="1217715"/>
    <lineage>
        <taxon>Bacteria</taxon>
        <taxon>Pseudomonadati</taxon>
        <taxon>Pseudomonadota</taxon>
        <taxon>Gammaproteobacteria</taxon>
        <taxon>Moraxellales</taxon>
        <taxon>Moraxellaceae</taxon>
        <taxon>Acinetobacter</taxon>
    </lineage>
</organism>
<evidence type="ECO:0000313" key="3">
    <source>
        <dbReference type="Proteomes" id="UP000013086"/>
    </source>
</evidence>
<proteinExistence type="predicted"/>
<dbReference type="Proteomes" id="UP000013086">
    <property type="component" value="Unassembled WGS sequence"/>
</dbReference>
<protein>
    <recommendedName>
        <fullName evidence="1">HD domain-containing protein</fullName>
    </recommendedName>
</protein>
<dbReference type="RefSeq" id="WP_004651435.1">
    <property type="nucleotide sequence ID" value="NZ_KB849176.1"/>
</dbReference>